<dbReference type="GO" id="GO:0047412">
    <property type="term" value="F:N-(long-chain-acyl)ethanolamine deacylase activity"/>
    <property type="evidence" value="ECO:0007669"/>
    <property type="project" value="TreeGrafter"/>
</dbReference>
<dbReference type="InterPro" id="IPR000120">
    <property type="entry name" value="Amidase"/>
</dbReference>
<dbReference type="EMBL" id="BKCJ010120600">
    <property type="protein sequence ID" value="GEX64003.1"/>
    <property type="molecule type" value="Genomic_DNA"/>
</dbReference>
<dbReference type="SUPFAM" id="SSF75304">
    <property type="entry name" value="Amidase signature (AS) enzymes"/>
    <property type="match status" value="1"/>
</dbReference>
<sequence length="173" mass="18884">MVASGSAAIVASRICPAALGSDAGCCISVAYDFNVLFYEHKLSCLLTEETRSFNVGYNKHGLPIGLQLIGRPWGEATILRLAAKYHRGETVIELWLIQEHGFKSDYTTSNDAKVTVTRTSGAIFKVLRNNNNNIKPAGATSGSLVIKMKKSSIIPPASEVDFTQVKYDFQQIQ</sequence>
<accession>A0A699H975</accession>
<dbReference type="AlphaFoldDB" id="A0A699H975"/>
<organism evidence="1">
    <name type="scientific">Tanacetum cinerariifolium</name>
    <name type="common">Dalmatian daisy</name>
    <name type="synonym">Chrysanthemum cinerariifolium</name>
    <dbReference type="NCBI Taxonomy" id="118510"/>
    <lineage>
        <taxon>Eukaryota</taxon>
        <taxon>Viridiplantae</taxon>
        <taxon>Streptophyta</taxon>
        <taxon>Embryophyta</taxon>
        <taxon>Tracheophyta</taxon>
        <taxon>Spermatophyta</taxon>
        <taxon>Magnoliopsida</taxon>
        <taxon>eudicotyledons</taxon>
        <taxon>Gunneridae</taxon>
        <taxon>Pentapetalae</taxon>
        <taxon>asterids</taxon>
        <taxon>campanulids</taxon>
        <taxon>Asterales</taxon>
        <taxon>Asteraceae</taxon>
        <taxon>Asteroideae</taxon>
        <taxon>Anthemideae</taxon>
        <taxon>Anthemidinae</taxon>
        <taxon>Tanacetum</taxon>
    </lineage>
</organism>
<feature type="non-terminal residue" evidence="1">
    <location>
        <position position="173"/>
    </location>
</feature>
<protein>
    <submittedName>
        <fullName evidence="1">Fatty acid amide hydrolase</fullName>
    </submittedName>
</protein>
<name>A0A699H975_TANCI</name>
<reference evidence="1" key="1">
    <citation type="journal article" date="2019" name="Sci. Rep.">
        <title>Draft genome of Tanacetum cinerariifolium, the natural source of mosquito coil.</title>
        <authorList>
            <person name="Yamashiro T."/>
            <person name="Shiraishi A."/>
            <person name="Satake H."/>
            <person name="Nakayama K."/>
        </authorList>
    </citation>
    <scope>NUCLEOTIDE SEQUENCE</scope>
</reference>
<comment type="caution">
    <text evidence="1">The sequence shown here is derived from an EMBL/GenBank/DDBJ whole genome shotgun (WGS) entry which is preliminary data.</text>
</comment>
<dbReference type="InterPro" id="IPR036928">
    <property type="entry name" value="AS_sf"/>
</dbReference>
<evidence type="ECO:0000313" key="1">
    <source>
        <dbReference type="EMBL" id="GEX64003.1"/>
    </source>
</evidence>
<gene>
    <name evidence="1" type="ORF">Tci_335978</name>
</gene>
<dbReference type="GO" id="GO:0070291">
    <property type="term" value="P:N-acylethanolamine metabolic process"/>
    <property type="evidence" value="ECO:0007669"/>
    <property type="project" value="TreeGrafter"/>
</dbReference>
<dbReference type="PANTHER" id="PTHR11895:SF156">
    <property type="entry name" value="FATTY ACID AMIDE HYDROLASE"/>
    <property type="match status" value="1"/>
</dbReference>
<dbReference type="GO" id="GO:0016020">
    <property type="term" value="C:membrane"/>
    <property type="evidence" value="ECO:0007669"/>
    <property type="project" value="TreeGrafter"/>
</dbReference>
<dbReference type="PANTHER" id="PTHR11895">
    <property type="entry name" value="TRANSAMIDASE"/>
    <property type="match status" value="1"/>
</dbReference>
<dbReference type="Gene3D" id="3.90.1300.10">
    <property type="entry name" value="Amidase signature (AS) domain"/>
    <property type="match status" value="1"/>
</dbReference>
<proteinExistence type="predicted"/>
<keyword evidence="1" id="KW-0378">Hydrolase</keyword>